<evidence type="ECO:0000313" key="2">
    <source>
        <dbReference type="EMBL" id="ALA97677.1"/>
    </source>
</evidence>
<feature type="transmembrane region" description="Helical" evidence="1">
    <location>
        <begin position="82"/>
        <end position="103"/>
    </location>
</feature>
<feature type="transmembrane region" description="Helical" evidence="1">
    <location>
        <begin position="6"/>
        <end position="26"/>
    </location>
</feature>
<dbReference type="AlphaFoldDB" id="A0A0K2JGX6"/>
<dbReference type="KEGG" id="skn:SKUN_00787"/>
<evidence type="ECO:0000256" key="1">
    <source>
        <dbReference type="SAM" id="Phobius"/>
    </source>
</evidence>
<name>A0A0K2JGX6_SPIKU</name>
<accession>A0A0K2JGX6</accession>
<keyword evidence="3" id="KW-1185">Reference proteome</keyword>
<dbReference type="RefSeq" id="WP_053390899.1">
    <property type="nucleotide sequence ID" value="NZ_CP010899.1"/>
</dbReference>
<organism evidence="2 3">
    <name type="scientific">Spiroplasma kunkelii CR2-3x</name>
    <dbReference type="NCBI Taxonomy" id="273035"/>
    <lineage>
        <taxon>Bacteria</taxon>
        <taxon>Bacillati</taxon>
        <taxon>Mycoplasmatota</taxon>
        <taxon>Mollicutes</taxon>
        <taxon>Entomoplasmatales</taxon>
        <taxon>Spiroplasmataceae</taxon>
        <taxon>Spiroplasma</taxon>
    </lineage>
</organism>
<dbReference type="EMBL" id="CP010899">
    <property type="protein sequence ID" value="ALA97677.1"/>
    <property type="molecule type" value="Genomic_DNA"/>
</dbReference>
<sequence length="173" mass="20420">MKMHIILVFSLILMLALYTFHTLFFIHYQKQKENNNTIKEYKWKAMIIFIFITIYLLLIPLNIFIIIDYILLMTLSNISNTFAYLFVIMAICNYGLILSYLIIQTLVNNSLWIKVNDETIFFLDEEIILSQVIGIDINGLFNKVIYKVDGEIEKKVIVGKKTFEFLEQIKLTN</sequence>
<dbReference type="PATRIC" id="fig|273035.7.peg.963"/>
<reference evidence="2 3" key="1">
    <citation type="journal article" date="2015" name="Genome Announc.">
        <title>Complete Genome Sequence of Spiroplasma kunkelii Strain CR2-3x, Causal Agent of Corn Stunt Disease in Zea mays L.</title>
        <authorList>
            <person name="Davis R.E."/>
            <person name="Shao J."/>
            <person name="Dally E.L."/>
            <person name="Zhao Y."/>
            <person name="Gasparich G.E."/>
            <person name="Gaynor B.J."/>
            <person name="Athey J.C."/>
            <person name="Harrison N.A."/>
            <person name="Donofrio N."/>
        </authorList>
    </citation>
    <scope>NUCLEOTIDE SEQUENCE [LARGE SCALE GENOMIC DNA]</scope>
    <source>
        <strain evidence="2 3">CR2-3x</strain>
    </source>
</reference>
<gene>
    <name evidence="2" type="ORF">SKUN_00787</name>
</gene>
<protein>
    <submittedName>
        <fullName evidence="2">Putative transmembrane protein</fullName>
    </submittedName>
</protein>
<keyword evidence="1" id="KW-1133">Transmembrane helix</keyword>
<dbReference type="OrthoDB" id="390177at2"/>
<keyword evidence="1 2" id="KW-0812">Transmembrane</keyword>
<keyword evidence="1" id="KW-0472">Membrane</keyword>
<dbReference type="Proteomes" id="UP000062963">
    <property type="component" value="Chromosome"/>
</dbReference>
<dbReference type="STRING" id="273035.SKUN_00787"/>
<proteinExistence type="predicted"/>
<feature type="transmembrane region" description="Helical" evidence="1">
    <location>
        <begin position="47"/>
        <end position="70"/>
    </location>
</feature>
<evidence type="ECO:0000313" key="3">
    <source>
        <dbReference type="Proteomes" id="UP000062963"/>
    </source>
</evidence>